<evidence type="ECO:0000313" key="2">
    <source>
        <dbReference type="Proteomes" id="UP001159405"/>
    </source>
</evidence>
<accession>A0ABN8RU93</accession>
<name>A0ABN8RU93_9CNID</name>
<proteinExistence type="predicted"/>
<protein>
    <recommendedName>
        <fullName evidence="3">Transposase</fullName>
    </recommendedName>
</protein>
<dbReference type="Proteomes" id="UP001159405">
    <property type="component" value="Unassembled WGS sequence"/>
</dbReference>
<keyword evidence="2" id="KW-1185">Reference proteome</keyword>
<evidence type="ECO:0000313" key="1">
    <source>
        <dbReference type="EMBL" id="CAH3182364.1"/>
    </source>
</evidence>
<dbReference type="EMBL" id="CALNXK010000321">
    <property type="protein sequence ID" value="CAH3182364.1"/>
    <property type="molecule type" value="Genomic_DNA"/>
</dbReference>
<comment type="caution">
    <text evidence="1">The sequence shown here is derived from an EMBL/GenBank/DDBJ whole genome shotgun (WGS) entry which is preliminary data.</text>
</comment>
<feature type="non-terminal residue" evidence="1">
    <location>
        <position position="1"/>
    </location>
</feature>
<evidence type="ECO:0008006" key="3">
    <source>
        <dbReference type="Google" id="ProtNLM"/>
    </source>
</evidence>
<feature type="non-terminal residue" evidence="1">
    <location>
        <position position="124"/>
    </location>
</feature>
<sequence>PSNRLIVPTKRVEKKSGTSIIARFGDNSDSTILKFLKFLTKLLGQAIPYSAAIIERKAVYNANMIKQTMLYASNVWSACSTGNLQRIFRLQKRSARIILDGDTRANSDELLMRLDWLPLHLEVK</sequence>
<organism evidence="1 2">
    <name type="scientific">Porites lobata</name>
    <dbReference type="NCBI Taxonomy" id="104759"/>
    <lineage>
        <taxon>Eukaryota</taxon>
        <taxon>Metazoa</taxon>
        <taxon>Cnidaria</taxon>
        <taxon>Anthozoa</taxon>
        <taxon>Hexacorallia</taxon>
        <taxon>Scleractinia</taxon>
        <taxon>Fungiina</taxon>
        <taxon>Poritidae</taxon>
        <taxon>Porites</taxon>
    </lineage>
</organism>
<reference evidence="1 2" key="1">
    <citation type="submission" date="2022-05" db="EMBL/GenBank/DDBJ databases">
        <authorList>
            <consortium name="Genoscope - CEA"/>
            <person name="William W."/>
        </authorList>
    </citation>
    <scope>NUCLEOTIDE SEQUENCE [LARGE SCALE GENOMIC DNA]</scope>
</reference>
<gene>
    <name evidence="1" type="ORF">PLOB_00026925</name>
</gene>